<dbReference type="AlphaFoldDB" id="A0A1J1IQ34"/>
<sequence>MKNIFNEALTKQIQISSYYSCLKFYGFQVSLVENFCIRNVSQWDLLKTERSRVKPISNCPKIDKNEKNVEEIHSA</sequence>
<organism evidence="1 2">
    <name type="scientific">Clunio marinus</name>
    <dbReference type="NCBI Taxonomy" id="568069"/>
    <lineage>
        <taxon>Eukaryota</taxon>
        <taxon>Metazoa</taxon>
        <taxon>Ecdysozoa</taxon>
        <taxon>Arthropoda</taxon>
        <taxon>Hexapoda</taxon>
        <taxon>Insecta</taxon>
        <taxon>Pterygota</taxon>
        <taxon>Neoptera</taxon>
        <taxon>Endopterygota</taxon>
        <taxon>Diptera</taxon>
        <taxon>Nematocera</taxon>
        <taxon>Chironomoidea</taxon>
        <taxon>Chironomidae</taxon>
        <taxon>Clunio</taxon>
    </lineage>
</organism>
<name>A0A1J1IQ34_9DIPT</name>
<keyword evidence="2" id="KW-1185">Reference proteome</keyword>
<dbReference type="EMBL" id="CVRI01000057">
    <property type="protein sequence ID" value="CRL02347.1"/>
    <property type="molecule type" value="Genomic_DNA"/>
</dbReference>
<proteinExistence type="predicted"/>
<accession>A0A1J1IQ34</accession>
<gene>
    <name evidence="1" type="ORF">CLUMA_CG015662</name>
</gene>
<evidence type="ECO:0000313" key="1">
    <source>
        <dbReference type="EMBL" id="CRL02347.1"/>
    </source>
</evidence>
<reference evidence="1 2" key="1">
    <citation type="submission" date="2015-04" db="EMBL/GenBank/DDBJ databases">
        <authorList>
            <person name="Syromyatnikov M.Y."/>
            <person name="Popov V.N."/>
        </authorList>
    </citation>
    <scope>NUCLEOTIDE SEQUENCE [LARGE SCALE GENOMIC DNA]</scope>
</reference>
<protein>
    <submittedName>
        <fullName evidence="1">CLUMA_CG015662, isoform A</fullName>
    </submittedName>
</protein>
<dbReference type="Proteomes" id="UP000183832">
    <property type="component" value="Unassembled WGS sequence"/>
</dbReference>
<evidence type="ECO:0000313" key="2">
    <source>
        <dbReference type="Proteomes" id="UP000183832"/>
    </source>
</evidence>